<dbReference type="STRING" id="990371.SAMN05421813_11077"/>
<dbReference type="GO" id="GO:0022857">
    <property type="term" value="F:transmembrane transporter activity"/>
    <property type="evidence" value="ECO:0007669"/>
    <property type="project" value="InterPro"/>
</dbReference>
<protein>
    <submittedName>
        <fullName evidence="4">Membrane fusion protein, cobalt-zinc-cadmium efflux system</fullName>
    </submittedName>
</protein>
<dbReference type="Gene3D" id="2.40.420.20">
    <property type="match status" value="1"/>
</dbReference>
<dbReference type="GO" id="GO:0030313">
    <property type="term" value="C:cell envelope"/>
    <property type="evidence" value="ECO:0007669"/>
    <property type="project" value="TreeGrafter"/>
</dbReference>
<gene>
    <name evidence="4" type="ORF">SAMN05421813_11077</name>
</gene>
<dbReference type="GO" id="GO:0060003">
    <property type="term" value="P:copper ion export"/>
    <property type="evidence" value="ECO:0007669"/>
    <property type="project" value="TreeGrafter"/>
</dbReference>
<accession>A0A1G9SIT9</accession>
<dbReference type="GO" id="GO:0016020">
    <property type="term" value="C:membrane"/>
    <property type="evidence" value="ECO:0007669"/>
    <property type="project" value="InterPro"/>
</dbReference>
<sequence>MKNIFILTFAFLITACGTSTKEEVITEGINANENLVTLSDAQLKSAGLVLGKLEEKALSSVIITNGTIDVPPQNMISVSIPLGGYLKSTKLLPGLQIRKGEVIAVMEDQQYIQLQQDYLTTKARLAFSKSEFERQKELNASKASSDKVFQQIQMEYNTQRISLSSLDQKLRMININPGSISESNISRTIQVYSPINGFVSKVNVNIGKFVNPSDVLFELIDPSSIHLNLKIFEKDLNKLSLGQKLVAYTNNQPDKKYAGEISLISRDLSSERTAEVHCHFENADKSLAPGMYMNAEIEVKSNKTLAIAEEAIVNFEGIGYVFVQKTTKEFEMVPVETGTSENGFIEVINKDKFNGKQIVIKGAYTLLMALKNKSEE</sequence>
<dbReference type="Gene3D" id="2.40.50.100">
    <property type="match status" value="1"/>
</dbReference>
<keyword evidence="2" id="KW-0813">Transport</keyword>
<evidence type="ECO:0000313" key="4">
    <source>
        <dbReference type="EMBL" id="SDM35312.1"/>
    </source>
</evidence>
<dbReference type="PANTHER" id="PTHR30097">
    <property type="entry name" value="CATION EFFLUX SYSTEM PROTEIN CUSB"/>
    <property type="match status" value="1"/>
</dbReference>
<proteinExistence type="inferred from homology"/>
<dbReference type="NCBIfam" id="TIGR01730">
    <property type="entry name" value="RND_mfp"/>
    <property type="match status" value="1"/>
</dbReference>
<dbReference type="SUPFAM" id="SSF111369">
    <property type="entry name" value="HlyD-like secretion proteins"/>
    <property type="match status" value="1"/>
</dbReference>
<organism evidence="4 5">
    <name type="scientific">Daejeonella rubra</name>
    <dbReference type="NCBI Taxonomy" id="990371"/>
    <lineage>
        <taxon>Bacteria</taxon>
        <taxon>Pseudomonadati</taxon>
        <taxon>Bacteroidota</taxon>
        <taxon>Sphingobacteriia</taxon>
        <taxon>Sphingobacteriales</taxon>
        <taxon>Sphingobacteriaceae</taxon>
        <taxon>Daejeonella</taxon>
    </lineage>
</organism>
<dbReference type="GO" id="GO:0015679">
    <property type="term" value="P:plasma membrane copper ion transport"/>
    <property type="evidence" value="ECO:0007669"/>
    <property type="project" value="TreeGrafter"/>
</dbReference>
<name>A0A1G9SIT9_9SPHI</name>
<dbReference type="InterPro" id="IPR058792">
    <property type="entry name" value="Beta-barrel_RND_2"/>
</dbReference>
<evidence type="ECO:0000313" key="5">
    <source>
        <dbReference type="Proteomes" id="UP000199226"/>
    </source>
</evidence>
<feature type="domain" description="CusB-like beta-barrel" evidence="3">
    <location>
        <begin position="227"/>
        <end position="298"/>
    </location>
</feature>
<dbReference type="AlphaFoldDB" id="A0A1G9SIT9"/>
<dbReference type="Pfam" id="PF25954">
    <property type="entry name" value="Beta-barrel_RND_2"/>
    <property type="match status" value="1"/>
</dbReference>
<dbReference type="InterPro" id="IPR006143">
    <property type="entry name" value="RND_pump_MFP"/>
</dbReference>
<dbReference type="PROSITE" id="PS51257">
    <property type="entry name" value="PROKAR_LIPOPROTEIN"/>
    <property type="match status" value="1"/>
</dbReference>
<dbReference type="Gene3D" id="1.10.287.470">
    <property type="entry name" value="Helix hairpin bin"/>
    <property type="match status" value="1"/>
</dbReference>
<dbReference type="RefSeq" id="WP_090704098.1">
    <property type="nucleotide sequence ID" value="NZ_FNHH01000010.1"/>
</dbReference>
<reference evidence="5" key="1">
    <citation type="submission" date="2016-10" db="EMBL/GenBank/DDBJ databases">
        <authorList>
            <person name="Varghese N."/>
            <person name="Submissions S."/>
        </authorList>
    </citation>
    <scope>NUCLEOTIDE SEQUENCE [LARGE SCALE GENOMIC DNA]</scope>
    <source>
        <strain evidence="5">DSM 24536</strain>
    </source>
</reference>
<keyword evidence="5" id="KW-1185">Reference proteome</keyword>
<dbReference type="Gene3D" id="2.40.30.170">
    <property type="match status" value="1"/>
</dbReference>
<comment type="similarity">
    <text evidence="1">Belongs to the membrane fusion protein (MFP) (TC 8.A.1) family.</text>
</comment>
<dbReference type="EMBL" id="FNHH01000010">
    <property type="protein sequence ID" value="SDM35312.1"/>
    <property type="molecule type" value="Genomic_DNA"/>
</dbReference>
<dbReference type="OrthoDB" id="9814657at2"/>
<dbReference type="InterPro" id="IPR051909">
    <property type="entry name" value="MFP_Cation_Efflux"/>
</dbReference>
<dbReference type="PANTHER" id="PTHR30097:SF4">
    <property type="entry name" value="SLR6042 PROTEIN"/>
    <property type="match status" value="1"/>
</dbReference>
<evidence type="ECO:0000256" key="1">
    <source>
        <dbReference type="ARBA" id="ARBA00009477"/>
    </source>
</evidence>
<dbReference type="Proteomes" id="UP000199226">
    <property type="component" value="Unassembled WGS sequence"/>
</dbReference>
<evidence type="ECO:0000256" key="2">
    <source>
        <dbReference type="ARBA" id="ARBA00022448"/>
    </source>
</evidence>
<evidence type="ECO:0000259" key="3">
    <source>
        <dbReference type="Pfam" id="PF25954"/>
    </source>
</evidence>